<evidence type="ECO:0000313" key="2">
    <source>
        <dbReference type="EMBL" id="MBC5845502.1"/>
    </source>
</evidence>
<dbReference type="RefSeq" id="WP_187020142.1">
    <property type="nucleotide sequence ID" value="NZ_JACRUK010000041.1"/>
</dbReference>
<dbReference type="InterPro" id="IPR026341">
    <property type="entry name" value="T9SS_type_B"/>
</dbReference>
<organism evidence="2 3">
    <name type="scientific">Flavobacterium muglaense</name>
    <dbReference type="NCBI Taxonomy" id="2764716"/>
    <lineage>
        <taxon>Bacteria</taxon>
        <taxon>Pseudomonadati</taxon>
        <taxon>Bacteroidota</taxon>
        <taxon>Flavobacteriia</taxon>
        <taxon>Flavobacteriales</taxon>
        <taxon>Flavobacteriaceae</taxon>
        <taxon>Flavobacterium</taxon>
    </lineage>
</organism>
<keyword evidence="3" id="KW-1185">Reference proteome</keyword>
<keyword evidence="1" id="KW-0732">Signal</keyword>
<accession>A0A923SG95</accession>
<reference evidence="2 3" key="1">
    <citation type="submission" date="2020-08" db="EMBL/GenBank/DDBJ databases">
        <title>Description of novel Flavobacterium F-392 isolate.</title>
        <authorList>
            <person name="Saticioglu I.B."/>
            <person name="Duman M."/>
            <person name="Altun S."/>
        </authorList>
    </citation>
    <scope>NUCLEOTIDE SEQUENCE [LARGE SCALE GENOMIC DNA]</scope>
    <source>
        <strain evidence="2 3">F-392</strain>
    </source>
</reference>
<evidence type="ECO:0000256" key="1">
    <source>
        <dbReference type="SAM" id="SignalP"/>
    </source>
</evidence>
<proteinExistence type="predicted"/>
<comment type="caution">
    <text evidence="2">The sequence shown here is derived from an EMBL/GenBank/DDBJ whole genome shotgun (WGS) entry which is preliminary data.</text>
</comment>
<dbReference type="EMBL" id="JACRUL010000040">
    <property type="protein sequence ID" value="MBC5845502.1"/>
    <property type="molecule type" value="Genomic_DNA"/>
</dbReference>
<protein>
    <submittedName>
        <fullName evidence="2">T9SS type B sorting domain-containing protein</fullName>
    </submittedName>
</protein>
<dbReference type="NCBIfam" id="TIGR04131">
    <property type="entry name" value="Bac_Flav_CTERM"/>
    <property type="match status" value="1"/>
</dbReference>
<dbReference type="Pfam" id="PF13573">
    <property type="entry name" value="SprB"/>
    <property type="match status" value="10"/>
</dbReference>
<dbReference type="Pfam" id="PF13585">
    <property type="entry name" value="CHU_C"/>
    <property type="match status" value="1"/>
</dbReference>
<dbReference type="InterPro" id="IPR025667">
    <property type="entry name" value="SprB_repeat"/>
</dbReference>
<feature type="signal peptide" evidence="1">
    <location>
        <begin position="1"/>
        <end position="24"/>
    </location>
</feature>
<evidence type="ECO:0000313" key="3">
    <source>
        <dbReference type="Proteomes" id="UP000641454"/>
    </source>
</evidence>
<dbReference type="Proteomes" id="UP000641454">
    <property type="component" value="Unassembled WGS sequence"/>
</dbReference>
<sequence>MKKTTLLKIVLLTFVLLQAASSYAQTYTNFTPRYNDDIKGDMLLIGNSILNRKTNADGPNTAYNGSGVNGSFSMQYVNIDNGATAGIFNSSSANLVVPNSNKPNASCYKIRYAALYWGAVTKGATAITDVKFKMPTGGYNNVTGTVIYNAGTTKIGTSYPYACFADVTALVTGATNPTPEGTYTVANVSTAVSSNSGTGLSAGWSLFIVYEDPKLPTKAITSFDGFTAIDPSHNLDIPVSGFRTIPTGNVRTKFAFAALEGDQAYKGDYLAINGNTISVSNAANTVIRASNNFFNSSVTYVDPTSLKSATYLDRNPASTNTLGYDSGVFELNNNNNSIIKNNDTSATISLRSTQDIYFYYFNAIAVDIIAPEIVLTKQVFDNAAVPNNLANTNVTRGTNLYYYVGFQNIGNDNAQNFTIKDILPVNINFDPNDIVIPNGSGITYTYNAATRTIVFTIPKELVEVNDPRYVIKFKVQVVPECNDLSDACSTTIQNQAFASYKGVTSSAVIDDQLSLSTFDQCYIGTAAPTNFLVGLEDCKYTKDYQLCGSSVVLTAANGYSGYSWSTSATGTPVIGTTKSITVTQTGTYYVRNTAPAPCRSITEEVTVSPSGTTVKNPIIPFADITAVCPNNKKDLPKIFLCGAKATRLLKLSVTDAESIIWQKLDEASCTAIANTDCANEASSCVWNQVTTGSSYTADTAGQYRVVLHYKEGCFNIYYFNVFKNLLDPTATKRDIICDTAGQITIGGVPGTGYEFSLSATGPFQDSNIFTIPTSGNYTVYIKQKGVATNPCLFSVPNIDILKRNFTVSEFIGQPLCNTDKGSIKLAANDVREQYYYSISKAGTVVNSVGPILASDYTFSNLSAGVYTYIVKTSDGCLKNGSFEIIPPAVLSATVNQSKAITCEGGEITVTPVGGTSPYGYYVNGSTVADYSNVINTPTAGLYAIKVVDFNGCVANTSITVAAVPKPVYNTTGTNVKCYSDASGVINFNVTNANGYTLSYSTDNGVTYGTSPIISNLSAGIYNTILKYTLNGVECIDTMKPITISQPSTALTASAGVSALAGCGVNKTDGTIRITNPDGGTPFPAPNLYLYSFDNQATWITTNQADKAPGTYTVYIKDANGCIYAMPNIVIDPKPVAPVIDVATPVDFNCDGTATSTVTITNPSNANFTYSYYMDGKLNTNTTNPNVFLNVPAGTHSVKVVYKLVAVTTYSNLLYETFGYGDDTTSPGINSVYYCFERQVAATQCKGSPAINDGDYSVTAKIQYPFGAWIAPVDHTPATTPVTPKGRFMVVNIGATIPKTEILYQKTINDIIPNQPINVEFYAMNLLNKSNTQFDPDLVVALVNSAGVEISSYSTGNIPKSEKWEKYPTVPITLNPGSNTTLKFIVRSNVQQTSGNDVAFDDIKVYQLPVSCAEEKILTVVVPDGKAFNATVTSFKNVKCNGETNGEITITAENFNTTSGYQYSRDNGTTWLTTTTSPLVLTGLGAAGYNVLVRYNATSTGGCVKTLTQTITAPAAVVVTASVTKQATCITGATITANTTGGTTAYRYELWNSTKTTIVKPSQNTGAFNDIAAGSYFVRVYDANNCTDDTDTAVVVTAPAAPTATIVANTARCFDPATGANITVNVAGGLAPYSYQTSTNGGTSYGGSSASFSTASFTYNASTTGSYTFKVTDANGCTATTASQVINAKLTANAAVTTDLDCDAPPANQAVITGTISGGTAPFTVIKTGAAATGTLVQPTASGTTFTYTTDVAGTYNFQITDAIGCVTTASATINALVPVTGTATVTDVTCFNAANGSVTLAATAGVAPFTYSFNNSTFTATTTYTNVAGSVAGTSYNYVIKDNKGCTYPGTVSIKQPEAIAISASITTTYNCDHAATITALATKGNGSSYTYTLFRGATTVASNGSGIFSGITTAGSYTVQATDSKSCSITSSPAMVIVALNPPTAMTITNTALKCPSNKVDVTIDSYVGGTGAVEYQIIAPAAAATAYQSSKTFTNLDPGTYTFQVKDANNCTFSKTHTITALPAIAASAVVVNNVKCFGDANGSVKYTISGFATNTPYSYTIDGGTAVIGTATGNPFDFTISALSAGAHPIVITNTATACTATATATVAPPAAALAISAPTITAITCTANATAVINTTGGWGSNSYTVTGPSPATTAVTQSNKSFTNLTEGTYTASVTDANGCSVSIPFKIAPKVLVVAAIDATSSNYCYVTGTGASLVVAPNMQTNYVYSINGGATQTTGTFNNLTPGDYVIRVTDTSTSCFKDLPSQKIASPISASTAITKDLDCTTTTATSANATIQVSIANGYAPYSYKSSTTAGSFTGTANPVTGSSFSYSAATAGTYYFEITDSKGCTTVVSRTINAIVLPTFTSTQVNVKCKGDNTGSITVSGIPASGTYQYSKDNGATFQSTNTFTGLIAGTYPMVIKDSKSCISLKTDVVITEPTIGLTASAAATPLTCSATNTQQAATITVTAQYGTPFTTGSAYLYSFNGGGYGSSNTYTVNTASTVTINVKDANGCIAATSQTIAALNPPTALSFAQVNPITCKTTELTTDVTATVTNGTGPFTYEITAPSSPVVAATGITTNTHTFTGLAPNTYTIKVTDANGCSFSNIYRVDAVTPITVTGSLVNNVSCNGANDGSIKFTAGGNITGGYSFVLFDGTLTSISPANTSAGNTITYTGLAPDTYKVVVTNTATGCTANATVTVTQPTAITALAASGTKVYCTQAVTTITVSASGGTTPLYYAVVPATAVAPTFPTDYNTSGIFTRNTATLGLSYTAYVVDKNGNCAQTIGLSITQDATPAVTASSGTNCLGTGTYTITATDTTPLGAIAPVTYSLNGGGFVTTNTFTVTAAGDYSVTIKDGNGCTATSNTVTVYPKVTISAVLNKDVTCAYVSPFMSNDAQITVTAAGGNGPYTYESKEALGSYTTMASNVFTTNAAGSYTFRVTDASGCSITTTTAIAVTTPVNPDITGFTQTQFIKCSGDTNGAFSVAIDPTLGQAPFKYSVNGGAYQTSNTFTGLAAGVYNVTVQDAKGCTNTDSFTIVGKSPMVIDKTVIPIQCNSGTGVSKGSIIINKITDGISAVGGTGGTAPYTYYVTGINGYNQSESNASGTTSVTFNVVDFGLYQIRVVDANGCSVYENNVLVASPPNSLGIAIAPASNCTTGGTADVTITSSFAGVGPFHFNIYSGPGQVWTADGVLGWQGESTSGSKTTTFTGLLPGVTYTFIVYDFATKCYYYETATTPIPTNSTLALTNVVGNNVKCFTDTYGSVNFDITNNYATAVDVTYQVYESFTNNLIAGAGITVPVSIAAGSTLSLTEYAAGILPVGTYYVLVKEASGANAGCSVVSSDFNIKKSTSQLEIAATAVKKSNCNELGSISAEATKGTGPYRYQVVATGDPVVPANWTTTAVFDRAGSIAGIIYDVSALDSYGCIVKTPVTVYADENPTITAPASICYDGNAFTIAITGTVDSGIVGAESYSVNGSAYQSSPNFTFNAAGTYNLVIKDGNGCTADVDYVVYPQLDLKAVINKGLDCTGSPDATITLTTTGGNVLPTPNYTYTVSYNSGVAVAATSPYAATAAGNYVFTVTDANNGTTCTTSATVTIDAIPTPTITPSVTDVSCFSGTDGAISVAVSGGVGPFTYALTSTPAITNTTGDATGVYTGLAAGTNYVVTVTDAKSCTYPTTITVGQPTAALAGSATVTTALSCGAGNVAQAATVTLSGTTGTGTGAFEYRFDGSAYDTNNVYTVNDTGSDQNINYGIKDANGCEVTGTVLIAKLNPPVFDAPSTFTQTTVTCNTPTSDVTVTSTNGIGTITYATIAPSPLPLQSSATGNFTGLAPGEYTFLVTDGNVCTDQVNYRVNDVTKINVVEQSTTGITCSTATDGKASFLVTGFGTGVATYQYTLDTNPAVTGLSTPTINLINLASGLHTITVLDDETGCSLPLNFTIAAPTAALAINKTVTALGCTTTGAVTITATDGWGTYDYTLTQPDLTVLNNNTGVFGGLTQTGTYNISVVDANGCAVTDSFTLVTPTPPTASIDVTSDYCFDSTNAATLVITASGGAGSYEYSIDNGATWQTTDTFTGLTPGTYAVMVKDAFGCTSTAFNATIEAQLFATAVKTKELDCTAPPDGTIRITPTGGYSPYAYSVSSDAGITFTTITATDPAYTDYTVPVAGSYVFEVTDSKGCQYVTTPAVVMTAPTAITLVASDITTTPVDCNAPQGTNNNGTITVNLDLVANNNPDYTYTLNQLTPVTNTTTQSTNGFTGLTAGTYEVVVTSARGCTNATPVPVTIAAVTPVEATAAVAAFSCSPTNTVNTTTVTVTGTGGKGTNAVTDYTYSADGTNWFTTNTFEIADTGATQNLYFYVKDANGCVDMTNSPVIITAFPKLVSAVATQVTKIDCVNLGEEILVTITGGSNSPNAFTYEVYQDGVLITATPVAVVGSTFNYTAATAGSYYEFKIFDNNTGCTITSDGYEVPLYNTMVVNATAAANVDCTTNATGKIELNITGYSGAYDYEIFNGATAVFTGTANTSTNPFVLTDGLVAGTTYTVQVTQTAYPQCVVVSNVVEITEPAPLVLSPAITVVNKNCFNEATATVPATAVTGGTGQYLYAFVASTTTPTATDYTTSNTATLATTTISPATTAYDVWVKDANGCTSMQTIQVTTDPLPAVTAAVDSQCASATGYTITATGSLGKGALAYSLDGISFQTATTFNVTAPGTYTVTVRDANQCTATATAVTVLEPLQLDAIITTTPTCTTADGVVTLTAQGGTVPANYSYSNDGTTYVSGNVFSGLAPNNYTFYLRDNTTLCTKTTAVVIDAPNTTIDFSVSQTAVTCNGGNDGTILVTLATPTTTVNNNPIYTYSIDGVNYQTSNLFQGLATGTYTVDVRSGKGCPAIAQTIPVGEPSLITVPAPTVVEYGCTTGNTKNFATITVSSVTGGSTNYVNYEFIKGGTQVYFGPNNVYTEADLNGGSYTVNVYDDNGCIGTAAAAAVIKPFVALDAVTVAVTRAITCNNLEEISVTVSHIGATAPTNLIYTLVDIDGAGVTGTLYPAQTNATGLFVGLPVADYLVTVTNTDTNCSVQTVHYVNEPNTFDLTITNVVDLICYSSTDGSVDVTFVDGLITTTPPNGDDAGPFTYTVEDALGNLVTSGTATTAGPITIGNLASGTYTIAATLSQSPSCTVVKNFTITGPAEALTAAETHTEITCVAGNNDGTISATATGGWSGDYEYELVGPTAAQSVAYSTVAEFTGLTAGSYTVNVKDSKGCVDSVPVVLNNPTPIVVTGTASVPAVTCFGDTTATITAGTPTGGSGNYLYTLVTTLLDGTVTTDGPQVSNVFTNLGAGSYQVKASDTWGCEGASATITINEPVVVDASLVVSSTRTCTTDSTVTLTASGGTAPYRYSTDPNFATSTAMTGSSVTISVPVGSYKYYVRDVNGCPSDESNTITIDPLPALTVAVDVTNASINCKGDDSGVIVATAQGGLGNYVYSLRDGSGNALSFVATQTTPGYFTNLPAGSYTVNVVSGDCNVSSPSESITEPLLPLGATSSTIDVTCSGNKNGSITILATGGTGIIKYAISPDFRQFFDSNVFVKLDAGFYDVLVQDEKGCYQILNGIEIKEPKSINATSTIVRQEICLGDNQGAFNVDIAGGTAPYSVSLDNQTGTYTTGTAAQTQFSFTGLAGGDHKVYIIDANKCTSQITVNMDLPVNLDPVAIVEYGCTGNKASNMVTVTLHKDFTDLANVEYALDGSTTFQKSEIFIDVAPGRHSITVRYIPNGCEKITPSFTVNAVAPLAINLKDGGLNEIIATTTGGAGGYQYSVNGESYGSTNNFIIYKTDDYTVTVTDLNGCTASQVIHVDFIEIVIPNVFTPNGDGNNDTWFPLNAQNYVDIYVYVFDRYGRKIGTFRQGQAWDGKYNGAELPSGDYWYVLKLNNVKDAREFVGNITLYR</sequence>
<feature type="chain" id="PRO_5037624492" evidence="1">
    <location>
        <begin position="25"/>
        <end position="5946"/>
    </location>
</feature>
<name>A0A923SG95_9FLAO</name>
<gene>
    <name evidence="2" type="ORF">H8R25_13785</name>
</gene>